<dbReference type="OrthoDB" id="10252227at2759"/>
<dbReference type="Pfam" id="PF12054">
    <property type="entry name" value="DUF3535"/>
    <property type="match status" value="1"/>
</dbReference>
<evidence type="ECO:0000256" key="5">
    <source>
        <dbReference type="ARBA" id="ARBA00022806"/>
    </source>
</evidence>
<dbReference type="Gene3D" id="3.40.50.300">
    <property type="entry name" value="P-loop containing nucleotide triphosphate hydrolases"/>
    <property type="match status" value="1"/>
</dbReference>
<evidence type="ECO:0000259" key="9">
    <source>
        <dbReference type="PROSITE" id="PS51192"/>
    </source>
</evidence>
<dbReference type="GO" id="GO:0005634">
    <property type="term" value="C:nucleus"/>
    <property type="evidence" value="ECO:0007669"/>
    <property type="project" value="UniProtKB-SubCell"/>
</dbReference>
<accession>A0A7R9KFU1</accession>
<organism evidence="11">
    <name type="scientific">Medioppia subpectinata</name>
    <dbReference type="NCBI Taxonomy" id="1979941"/>
    <lineage>
        <taxon>Eukaryota</taxon>
        <taxon>Metazoa</taxon>
        <taxon>Ecdysozoa</taxon>
        <taxon>Arthropoda</taxon>
        <taxon>Chelicerata</taxon>
        <taxon>Arachnida</taxon>
        <taxon>Acari</taxon>
        <taxon>Acariformes</taxon>
        <taxon>Sarcoptiformes</taxon>
        <taxon>Oribatida</taxon>
        <taxon>Brachypylina</taxon>
        <taxon>Oppioidea</taxon>
        <taxon>Oppiidae</taxon>
        <taxon>Medioppia</taxon>
    </lineage>
</organism>
<dbReference type="GO" id="GO:0005524">
    <property type="term" value="F:ATP binding"/>
    <property type="evidence" value="ECO:0007669"/>
    <property type="project" value="UniProtKB-KW"/>
</dbReference>
<dbReference type="Pfam" id="PF00271">
    <property type="entry name" value="Helicase_C"/>
    <property type="match status" value="1"/>
</dbReference>
<dbReference type="EMBL" id="CAJPIZ010000953">
    <property type="protein sequence ID" value="CAG2102592.1"/>
    <property type="molecule type" value="Genomic_DNA"/>
</dbReference>
<dbReference type="GO" id="GO:0004386">
    <property type="term" value="F:helicase activity"/>
    <property type="evidence" value="ECO:0007669"/>
    <property type="project" value="UniProtKB-KW"/>
</dbReference>
<dbReference type="InterPro" id="IPR027417">
    <property type="entry name" value="P-loop_NTPase"/>
</dbReference>
<dbReference type="FunFam" id="3.40.50.300:FF:000428">
    <property type="entry name" value="TATA-binding protein-associated factor 172"/>
    <property type="match status" value="1"/>
</dbReference>
<dbReference type="GO" id="GO:0017025">
    <property type="term" value="F:TBP-class protein binding"/>
    <property type="evidence" value="ECO:0007669"/>
    <property type="project" value="InterPro"/>
</dbReference>
<dbReference type="InterPro" id="IPR016024">
    <property type="entry name" value="ARM-type_fold"/>
</dbReference>
<gene>
    <name evidence="11" type="ORF">OSB1V03_LOCUS2629</name>
</gene>
<evidence type="ECO:0000256" key="3">
    <source>
        <dbReference type="ARBA" id="ARBA00022741"/>
    </source>
</evidence>
<dbReference type="InterPro" id="IPR049730">
    <property type="entry name" value="SNF2/RAD54-like_C"/>
</dbReference>
<name>A0A7R9KFU1_9ACAR</name>
<dbReference type="Gene3D" id="1.25.10.10">
    <property type="entry name" value="Leucine-rich Repeat Variant"/>
    <property type="match status" value="2"/>
</dbReference>
<dbReference type="InterPro" id="IPR011989">
    <property type="entry name" value="ARM-like"/>
</dbReference>
<keyword evidence="2" id="KW-0677">Repeat</keyword>
<evidence type="ECO:0000256" key="8">
    <source>
        <dbReference type="ARBA" id="ARBA00023242"/>
    </source>
</evidence>
<keyword evidence="3" id="KW-0547">Nucleotide-binding</keyword>
<evidence type="ECO:0000256" key="2">
    <source>
        <dbReference type="ARBA" id="ARBA00022737"/>
    </source>
</evidence>
<evidence type="ECO:0000256" key="1">
    <source>
        <dbReference type="ARBA" id="ARBA00004123"/>
    </source>
</evidence>
<evidence type="ECO:0000259" key="10">
    <source>
        <dbReference type="PROSITE" id="PS51194"/>
    </source>
</evidence>
<dbReference type="GO" id="GO:0016887">
    <property type="term" value="F:ATP hydrolysis activity"/>
    <property type="evidence" value="ECO:0007669"/>
    <property type="project" value="InterPro"/>
</dbReference>
<dbReference type="InterPro" id="IPR038718">
    <property type="entry name" value="SNF2-like_sf"/>
</dbReference>
<dbReference type="SMART" id="SM00487">
    <property type="entry name" value="DEXDc"/>
    <property type="match status" value="1"/>
</dbReference>
<dbReference type="FunFam" id="3.40.50.10810:FF:000009">
    <property type="entry name" value="B-TFIID TATA-box-binding protein-associated factor 1"/>
    <property type="match status" value="1"/>
</dbReference>
<feature type="domain" description="Helicase ATP-binding" evidence="9">
    <location>
        <begin position="1372"/>
        <end position="1552"/>
    </location>
</feature>
<dbReference type="PANTHER" id="PTHR36498">
    <property type="entry name" value="TATA-BINDING PROTEIN-ASSOCIATED FACTOR 172"/>
    <property type="match status" value="1"/>
</dbReference>
<dbReference type="EMBL" id="OC855528">
    <property type="protein sequence ID" value="CAD7622162.1"/>
    <property type="molecule type" value="Genomic_DNA"/>
</dbReference>
<dbReference type="CDD" id="cd17999">
    <property type="entry name" value="DEXHc_Mot1"/>
    <property type="match status" value="1"/>
</dbReference>
<keyword evidence="8" id="KW-0539">Nucleus</keyword>
<sequence length="1952" mass="220146">MPTNKSLTAGVLNEVDEVFQRQYLRTNSWETRIAASQAVEAIVANVAIWMPSPTADAKPCQTDPLSANTVGRMTFDRYDINTVIKCGHNLLASEGKEFDELPDNKTDSSLDLKEKIALQRQALNQKLGLDTGSTAVTRKAAALQLGEVQRLHPHELLHLLHKVRQYLRTNSWETRIAASQAVEAIVANVAIWLPSPTADAKPCQTDPLSANTVGRMTFDRYDINTVIKCGHNLLASEGKEFDELPDNKTDSSLDLKEKIALQRQALNQKLGLDVMNRLGIQLDSNDFISNSDLTDEQKPNPEAIDLTQNKPQLDEIITKATGSSVKRKANRLNRNKSVDQKCDENHSNNELKRIKTEREDSDCVNSSDSNTFTDITQANEWPLESFTEELLSDLFSALWIVRHGAATALREIIRLQGKCGGRSNSVASHLLDQINQQWLEDVSLRLISVLALDRFGDYVSDQVVAPVRETCAQTLGLVLNLLSSDGVNSVLKILLELLKSKEWEARHGGMLGLKYLLAIRQDMTCQLIPVVFQPIFDGLKDNVDDVSAVAAAALVPIKDVLMKTLPEKVPVVVNYLWDALQDLDDLSSSTGDLLMLLSSLLVFNSDSNSTQNLVELVPRLWPFLSHALSSVRKCVLEALLILCSKTSLEWLTVPLLSDALRLLYQRCLLENNLDILQNLYQVWYEFITKSSIENVLQSSCQHLSGWFCLMMHPSKIPIDASTSQSWLQMKQFSHSEQNTGTKSRYIKYDNQTVREQHFIGGTESLAESTEYRERSVIRARHQAAKFIGFLAFFVTKPVYLTTPSAMESFANILLFHLNSKSAMQKMCIAWVVKQWAEATNELTTDNDSKQCLPQSVTDKCLECLQEVVYFDEISSNFTRLQLETRDYVSLLKTHSFPINENIYKPGVVYTFDQIYSLAASVTTNTEHKTKGKTYEMLEERAKGLTKTTTQISKYQTSLLTCVMSSIAGALIAWKELPEKLNPVVRPLMDSIKSEENEQLQSESAMSLVRLLGICCERSAESSVSPVPKIVKNLITYLCSDRNFTPEVTPIESVDTNSTQEAKQSGILSLDNMQKYAEKMSFKRSNSVNSTKKVKTEVSTPVEEHLSPNLIDQNDEQNQVLRRGASLALTEIAKYFGPHIPSRMSHLWEQITLIMTYSQLSKEKCLNLNEAKYLIQCLQVLETIGSHLDQQLHSHLKHLLTFLCYSLESPFIAIRHMSARCIGRLSQVIRSDTMDVLLSTILELLEMSESDIKRQGAIEAVYCVIDSLGLNIVPYIVLLIVPMLGRMSDHNDCVRLLATHCFAQLVQLMPLDNDNNDKSHNNHINGELLQRKETERHFLEQLMNMNKLDDYKIPIEVKAELRTYQQSGVNWLAFLSKYKLHGIVADEMGLGKTLQTICILASDHYYQLNRVKKSSVDCKPLPSIVICPPTLTGHWLYEVDKFVNTEHLCPLHYTGPPNERIKLRKKIKRSDEKLVYNLVIASYDIVRNDIEFFSSIHWNYCVLDEGHIIKNGKTKLSKAIKSLPANHRLILTGTPIQNNVLELWSLFDFLMPGFLGTERQFMARYSRPILQSRDAKSSSKEQEAGVLAMESLHRQVLPFILRRMKEDVLKDLPPKIMQDYYCELSPLQFKLYEDFAKSKARHTLQETIVSKNPTNSEQKANAPSTHIFQALQYLRKVCNHPKLVLTTAHPQYDSISAQLKQEKTSLSDISHAAKLCALRQLLLDCGIGTQSTVSVINGSEPVVNQHRALVFCQLKSMLDIVENDLFRAHMPSVTYLRLDGNIPPIARHSVVHRFNNDPSIDVLLLTTQVGGLGLNLTGADTVIFVEHDWNPMKDLQAMDRAHRIGQKKVVNVYRLITTGTLEEKIMGLQKFKLTIANTVISSDNSNLQTMATDQLLDLFSLGNAKSDTTNKANNSNSSGTGMKNILENLPDLWDSQQYDSEYDLTNFIKSLKS</sequence>
<protein>
    <recommendedName>
        <fullName evidence="13">TATA-binding protein-associated factor 172</fullName>
    </recommendedName>
</protein>
<dbReference type="Pfam" id="PF00176">
    <property type="entry name" value="SNF2-rel_dom"/>
    <property type="match status" value="1"/>
</dbReference>
<dbReference type="PANTHER" id="PTHR36498:SF1">
    <property type="entry name" value="TATA-BINDING PROTEIN-ASSOCIATED FACTOR 172"/>
    <property type="match status" value="1"/>
</dbReference>
<dbReference type="CDD" id="cd18793">
    <property type="entry name" value="SF2_C_SNF"/>
    <property type="match status" value="1"/>
</dbReference>
<evidence type="ECO:0000256" key="6">
    <source>
        <dbReference type="ARBA" id="ARBA00022840"/>
    </source>
</evidence>
<dbReference type="GO" id="GO:0003677">
    <property type="term" value="F:DNA binding"/>
    <property type="evidence" value="ECO:0007669"/>
    <property type="project" value="UniProtKB-KW"/>
</dbReference>
<dbReference type="SUPFAM" id="SSF48371">
    <property type="entry name" value="ARM repeat"/>
    <property type="match status" value="1"/>
</dbReference>
<dbReference type="InterPro" id="IPR044972">
    <property type="entry name" value="Mot1"/>
</dbReference>
<dbReference type="InterPro" id="IPR001650">
    <property type="entry name" value="Helicase_C-like"/>
</dbReference>
<proteinExistence type="predicted"/>
<feature type="domain" description="Helicase C-terminal" evidence="10">
    <location>
        <begin position="1733"/>
        <end position="1890"/>
    </location>
</feature>
<dbReference type="PROSITE" id="PS51192">
    <property type="entry name" value="HELICASE_ATP_BIND_1"/>
    <property type="match status" value="1"/>
</dbReference>
<evidence type="ECO:0000256" key="7">
    <source>
        <dbReference type="ARBA" id="ARBA00023125"/>
    </source>
</evidence>
<dbReference type="InterPro" id="IPR000330">
    <property type="entry name" value="SNF2_N"/>
</dbReference>
<dbReference type="PROSITE" id="PS51194">
    <property type="entry name" value="HELICASE_CTER"/>
    <property type="match status" value="1"/>
</dbReference>
<comment type="subcellular location">
    <subcellularLocation>
        <location evidence="1">Nucleus</location>
    </subcellularLocation>
</comment>
<evidence type="ECO:0000313" key="12">
    <source>
        <dbReference type="Proteomes" id="UP000759131"/>
    </source>
</evidence>
<keyword evidence="4" id="KW-0378">Hydrolase</keyword>
<keyword evidence="12" id="KW-1185">Reference proteome</keyword>
<dbReference type="SUPFAM" id="SSF52540">
    <property type="entry name" value="P-loop containing nucleoside triphosphate hydrolases"/>
    <property type="match status" value="2"/>
</dbReference>
<evidence type="ECO:0000313" key="11">
    <source>
        <dbReference type="EMBL" id="CAD7622162.1"/>
    </source>
</evidence>
<evidence type="ECO:0008006" key="13">
    <source>
        <dbReference type="Google" id="ProtNLM"/>
    </source>
</evidence>
<evidence type="ECO:0000256" key="4">
    <source>
        <dbReference type="ARBA" id="ARBA00022801"/>
    </source>
</evidence>
<keyword evidence="7" id="KW-0238">DNA-binding</keyword>
<dbReference type="Gene3D" id="3.40.50.10810">
    <property type="entry name" value="Tandem AAA-ATPase domain"/>
    <property type="match status" value="1"/>
</dbReference>
<dbReference type="Proteomes" id="UP000759131">
    <property type="component" value="Unassembled WGS sequence"/>
</dbReference>
<dbReference type="InterPro" id="IPR044078">
    <property type="entry name" value="Mot1_ATP-bd"/>
</dbReference>
<dbReference type="SMART" id="SM00490">
    <property type="entry name" value="HELICc"/>
    <property type="match status" value="1"/>
</dbReference>
<keyword evidence="6" id="KW-0067">ATP-binding</keyword>
<dbReference type="InterPro" id="IPR014001">
    <property type="entry name" value="Helicase_ATP-bd"/>
</dbReference>
<keyword evidence="5" id="KW-0347">Helicase</keyword>
<dbReference type="InterPro" id="IPR022707">
    <property type="entry name" value="Mot1_central_dom"/>
</dbReference>
<reference evidence="11" key="1">
    <citation type="submission" date="2020-11" db="EMBL/GenBank/DDBJ databases">
        <authorList>
            <person name="Tran Van P."/>
        </authorList>
    </citation>
    <scope>NUCLEOTIDE SEQUENCE</scope>
</reference>